<feature type="transmembrane region" description="Helical" evidence="6">
    <location>
        <begin position="175"/>
        <end position="199"/>
    </location>
</feature>
<evidence type="ECO:0000256" key="2">
    <source>
        <dbReference type="ARBA" id="ARBA00022448"/>
    </source>
</evidence>
<evidence type="ECO:0000313" key="8">
    <source>
        <dbReference type="EMBL" id="VWB13131.1"/>
    </source>
</evidence>
<feature type="transmembrane region" description="Helical" evidence="6">
    <location>
        <begin position="282"/>
        <end position="303"/>
    </location>
</feature>
<dbReference type="SUPFAM" id="SSF103473">
    <property type="entry name" value="MFS general substrate transporter"/>
    <property type="match status" value="1"/>
</dbReference>
<name>A0A6P2HF20_BURL3</name>
<feature type="transmembrane region" description="Helical" evidence="6">
    <location>
        <begin position="57"/>
        <end position="75"/>
    </location>
</feature>
<gene>
    <name evidence="8" type="ORF">BLA15945_00456</name>
</gene>
<dbReference type="PANTHER" id="PTHR42718:SF9">
    <property type="entry name" value="MAJOR FACILITATOR SUPERFAMILY MULTIDRUG TRANSPORTER MFSC"/>
    <property type="match status" value="1"/>
</dbReference>
<evidence type="ECO:0000256" key="4">
    <source>
        <dbReference type="ARBA" id="ARBA00022989"/>
    </source>
</evidence>
<keyword evidence="4 6" id="KW-1133">Transmembrane helix</keyword>
<feature type="domain" description="Major facilitator superfamily (MFS) profile" evidence="7">
    <location>
        <begin position="21"/>
        <end position="517"/>
    </location>
</feature>
<protein>
    <submittedName>
        <fullName evidence="8">MFS transporter</fullName>
    </submittedName>
</protein>
<evidence type="ECO:0000256" key="6">
    <source>
        <dbReference type="SAM" id="Phobius"/>
    </source>
</evidence>
<evidence type="ECO:0000256" key="3">
    <source>
        <dbReference type="ARBA" id="ARBA00022692"/>
    </source>
</evidence>
<feature type="transmembrane region" description="Helical" evidence="6">
    <location>
        <begin position="149"/>
        <end position="169"/>
    </location>
</feature>
<accession>A0A6P2HF20</accession>
<keyword evidence="2" id="KW-0813">Transport</keyword>
<dbReference type="Proteomes" id="UP000494174">
    <property type="component" value="Unassembled WGS sequence"/>
</dbReference>
<dbReference type="PROSITE" id="PS50850">
    <property type="entry name" value="MFS"/>
    <property type="match status" value="1"/>
</dbReference>
<dbReference type="GO" id="GO:0022857">
    <property type="term" value="F:transmembrane transporter activity"/>
    <property type="evidence" value="ECO:0007669"/>
    <property type="project" value="InterPro"/>
</dbReference>
<feature type="transmembrane region" description="Helical" evidence="6">
    <location>
        <begin position="211"/>
        <end position="228"/>
    </location>
</feature>
<reference evidence="8 9" key="1">
    <citation type="submission" date="2019-09" db="EMBL/GenBank/DDBJ databases">
        <authorList>
            <person name="Depoorter E."/>
        </authorList>
    </citation>
    <scope>NUCLEOTIDE SEQUENCE [LARGE SCALE GENOMIC DNA]</scope>
    <source>
        <strain evidence="8">R-15945</strain>
    </source>
</reference>
<dbReference type="PANTHER" id="PTHR42718">
    <property type="entry name" value="MAJOR FACILITATOR SUPERFAMILY MULTIDRUG TRANSPORTER MFSC"/>
    <property type="match status" value="1"/>
</dbReference>
<evidence type="ECO:0000256" key="5">
    <source>
        <dbReference type="ARBA" id="ARBA00023136"/>
    </source>
</evidence>
<evidence type="ECO:0000259" key="7">
    <source>
        <dbReference type="PROSITE" id="PS50850"/>
    </source>
</evidence>
<feature type="transmembrane region" description="Helical" evidence="6">
    <location>
        <begin position="375"/>
        <end position="397"/>
    </location>
</feature>
<keyword evidence="3 6" id="KW-0812">Transmembrane</keyword>
<dbReference type="RefSeq" id="WP_174967169.1">
    <property type="nucleotide sequence ID" value="NZ_CABVPS010000002.1"/>
</dbReference>
<feature type="transmembrane region" description="Helical" evidence="6">
    <location>
        <begin position="315"/>
        <end position="336"/>
    </location>
</feature>
<dbReference type="InterPro" id="IPR011701">
    <property type="entry name" value="MFS"/>
</dbReference>
<keyword evidence="5 6" id="KW-0472">Membrane</keyword>
<comment type="subcellular location">
    <subcellularLocation>
        <location evidence="1">Membrane</location>
        <topology evidence="1">Multi-pass membrane protein</topology>
    </subcellularLocation>
</comment>
<organism evidence="8 9">
    <name type="scientific">Burkholderia lata (strain ATCC 17760 / DSM 23089 / LMG 22485 / NCIMB 9086 / R18194 / 383)</name>
    <dbReference type="NCBI Taxonomy" id="482957"/>
    <lineage>
        <taxon>Bacteria</taxon>
        <taxon>Pseudomonadati</taxon>
        <taxon>Pseudomonadota</taxon>
        <taxon>Betaproteobacteria</taxon>
        <taxon>Burkholderiales</taxon>
        <taxon>Burkholderiaceae</taxon>
        <taxon>Burkholderia</taxon>
        <taxon>Burkholderia cepacia complex</taxon>
    </lineage>
</organism>
<evidence type="ECO:0000256" key="1">
    <source>
        <dbReference type="ARBA" id="ARBA00004141"/>
    </source>
</evidence>
<dbReference type="InterPro" id="IPR020846">
    <property type="entry name" value="MFS_dom"/>
</dbReference>
<feature type="transmembrane region" description="Helical" evidence="6">
    <location>
        <begin position="20"/>
        <end position="45"/>
    </location>
</feature>
<evidence type="ECO:0000313" key="9">
    <source>
        <dbReference type="Proteomes" id="UP000494174"/>
    </source>
</evidence>
<dbReference type="EMBL" id="CABVPU010000001">
    <property type="protein sequence ID" value="VWB13131.1"/>
    <property type="molecule type" value="Genomic_DNA"/>
</dbReference>
<feature type="transmembrane region" description="Helical" evidence="6">
    <location>
        <begin position="240"/>
        <end position="261"/>
    </location>
</feature>
<sequence>MKFTPARARLFTLRHLRGDLLPWAIALSVGIDYFDNSIFSFFTSYIAGGINASPDELVWSSTAYATASVLGIVQQQWLIERLGFRRYLSGCLLMFAAGSLAASLSESSMSLAMARGFQGYFIGPMLGTCRIMLQTGFTPQERAPATRIFLVMILLASALAPMAGGYLVAHFDWRALFLCSTVGGAVLSAFTFLVVPHIGRRPIERRSDTHLWPYLVFAIALGALQIVAQQLRFEVFSTTPLMPLATVAGLTALGWFAWHQWHDPRPLIRVNALREGPFRQGIVLYAFYYFISNAIGFLISRLLQSGLGYPVENAGRLVGLTSLTAIPMAIAYFQYARLIKRKWLIVPGFAMAAAIGIWVLNLPPDVSMGWLLPPLVLRGFLLMFIALPTASAAFQIFSNDEFTHGYRFKNVVKQLAYSLSTATFIIVDQHRTAVHQTRLVEFANPYNPVFQNTLDTMTRAFEAQGLGAGEARGLSLGQIAHMVAHQASFLSALDGFEMIVGLALVGGTIALVQRQIR</sequence>
<dbReference type="GO" id="GO:0016020">
    <property type="term" value="C:membrane"/>
    <property type="evidence" value="ECO:0007669"/>
    <property type="project" value="UniProtKB-SubCell"/>
</dbReference>
<dbReference type="Gene3D" id="1.20.1250.20">
    <property type="entry name" value="MFS general substrate transporter like domains"/>
    <property type="match status" value="1"/>
</dbReference>
<dbReference type="Pfam" id="PF07690">
    <property type="entry name" value="MFS_1"/>
    <property type="match status" value="1"/>
</dbReference>
<dbReference type="InterPro" id="IPR036259">
    <property type="entry name" value="MFS_trans_sf"/>
</dbReference>
<proteinExistence type="predicted"/>
<feature type="transmembrane region" description="Helical" evidence="6">
    <location>
        <begin position="343"/>
        <end position="363"/>
    </location>
</feature>
<dbReference type="AlphaFoldDB" id="A0A6P2HF20"/>